<dbReference type="InterPro" id="IPR006660">
    <property type="entry name" value="Arsenate_reductase-like"/>
</dbReference>
<sequence>MEIWFNPRCSKCRTAKDFLDEAGAEYTIRRYLEQPPTEAEVREVLGRLELEPWEIVRTGEAVAKELGVSQWGKTPADRGQWIAAMAEHPALIQRPIITADDGRAVVGRDERSLKSIVG</sequence>
<dbReference type="InterPro" id="IPR036249">
    <property type="entry name" value="Thioredoxin-like_sf"/>
</dbReference>
<dbReference type="SUPFAM" id="SSF52833">
    <property type="entry name" value="Thioredoxin-like"/>
    <property type="match status" value="1"/>
</dbReference>
<keyword evidence="2" id="KW-0560">Oxidoreductase</keyword>
<name>A0A941IGS4_9ACTN</name>
<dbReference type="PROSITE" id="PS51353">
    <property type="entry name" value="ARSC"/>
    <property type="match status" value="1"/>
</dbReference>
<dbReference type="AlphaFoldDB" id="A0A941IGS4"/>
<proteinExistence type="inferred from homology"/>
<evidence type="ECO:0000313" key="5">
    <source>
        <dbReference type="Proteomes" id="UP000676325"/>
    </source>
</evidence>
<organism evidence="4 5">
    <name type="scientific">Actinospica acidithermotolerans</name>
    <dbReference type="NCBI Taxonomy" id="2828514"/>
    <lineage>
        <taxon>Bacteria</taxon>
        <taxon>Bacillati</taxon>
        <taxon>Actinomycetota</taxon>
        <taxon>Actinomycetes</taxon>
        <taxon>Catenulisporales</taxon>
        <taxon>Actinospicaceae</taxon>
        <taxon>Actinospica</taxon>
    </lineage>
</organism>
<dbReference type="PANTHER" id="PTHR30041">
    <property type="entry name" value="ARSENATE REDUCTASE"/>
    <property type="match status" value="1"/>
</dbReference>
<evidence type="ECO:0000256" key="3">
    <source>
        <dbReference type="PROSITE-ProRule" id="PRU01282"/>
    </source>
</evidence>
<dbReference type="Gene3D" id="3.40.30.10">
    <property type="entry name" value="Glutaredoxin"/>
    <property type="match status" value="1"/>
</dbReference>
<keyword evidence="5" id="KW-1185">Reference proteome</keyword>
<gene>
    <name evidence="4" type="ORF">KDK95_15530</name>
</gene>
<evidence type="ECO:0000313" key="4">
    <source>
        <dbReference type="EMBL" id="MBR7827730.1"/>
    </source>
</evidence>
<dbReference type="RefSeq" id="WP_212518866.1">
    <property type="nucleotide sequence ID" value="NZ_JAGSOH010000040.1"/>
</dbReference>
<dbReference type="EMBL" id="JAGSOH010000040">
    <property type="protein sequence ID" value="MBR7827730.1"/>
    <property type="molecule type" value="Genomic_DNA"/>
</dbReference>
<dbReference type="InterPro" id="IPR006659">
    <property type="entry name" value="Arsenate_reductase"/>
</dbReference>
<evidence type="ECO:0000256" key="2">
    <source>
        <dbReference type="ARBA" id="ARBA00023002"/>
    </source>
</evidence>
<protein>
    <submittedName>
        <fullName evidence="4">Arsenate reductase family protein</fullName>
    </submittedName>
</protein>
<accession>A0A941IGS4</accession>
<dbReference type="GO" id="GO:0008794">
    <property type="term" value="F:arsenate reductase (glutaredoxin) activity"/>
    <property type="evidence" value="ECO:0007669"/>
    <property type="project" value="InterPro"/>
</dbReference>
<evidence type="ECO:0000256" key="1">
    <source>
        <dbReference type="ARBA" id="ARBA00007198"/>
    </source>
</evidence>
<comment type="similarity">
    <text evidence="1 3">Belongs to the ArsC family.</text>
</comment>
<dbReference type="Proteomes" id="UP000676325">
    <property type="component" value="Unassembled WGS sequence"/>
</dbReference>
<dbReference type="PANTHER" id="PTHR30041:SF4">
    <property type="entry name" value="ARSENATE REDUCTASE"/>
    <property type="match status" value="1"/>
</dbReference>
<dbReference type="CDD" id="cd03034">
    <property type="entry name" value="ArsC_ArsC"/>
    <property type="match status" value="1"/>
</dbReference>
<dbReference type="Pfam" id="PF03960">
    <property type="entry name" value="ArsC"/>
    <property type="match status" value="1"/>
</dbReference>
<comment type="caution">
    <text evidence="4">The sequence shown here is derived from an EMBL/GenBank/DDBJ whole genome shotgun (WGS) entry which is preliminary data.</text>
</comment>
<reference evidence="4" key="1">
    <citation type="submission" date="2021-04" db="EMBL/GenBank/DDBJ databases">
        <title>Genome based classification of Actinospica acidithermotolerans sp. nov., an actinobacterium isolated from an Indonesian hot spring.</title>
        <authorList>
            <person name="Kusuma A.B."/>
            <person name="Putra K.E."/>
            <person name="Nafisah S."/>
            <person name="Loh J."/>
            <person name="Nouioui I."/>
            <person name="Goodfellow M."/>
        </authorList>
    </citation>
    <scope>NUCLEOTIDE SEQUENCE</scope>
    <source>
        <strain evidence="4">MGRD01-02</strain>
    </source>
</reference>